<keyword evidence="3" id="KW-1185">Reference proteome</keyword>
<dbReference type="Pfam" id="PF10047">
    <property type="entry name" value="DUF2281"/>
    <property type="match status" value="1"/>
</dbReference>
<accession>A0ABX8BEQ5</accession>
<proteinExistence type="predicted"/>
<dbReference type="InterPro" id="IPR018739">
    <property type="entry name" value="DUF2281"/>
</dbReference>
<sequence length="73" mass="8627">MTLMEQIEKQLSTLPPEKQNEVLDFIIFLQQRVGISQPVKRLPLKKHPAFGSWKHRNIDAIRHQQNLRAEWGI</sequence>
<name>A0ABX8BEQ5_9BACT</name>
<dbReference type="Proteomes" id="UP000676506">
    <property type="component" value="Chromosome 2"/>
</dbReference>
<feature type="domain" description="DUF2281" evidence="1">
    <location>
        <begin position="7"/>
        <end position="56"/>
    </location>
</feature>
<dbReference type="RefSeq" id="WP_211430043.1">
    <property type="nucleotide sequence ID" value="NZ_CP072649.1"/>
</dbReference>
<organism evidence="2 3">
    <name type="scientific">Chloracidobacterium validum</name>
    <dbReference type="NCBI Taxonomy" id="2821543"/>
    <lineage>
        <taxon>Bacteria</taxon>
        <taxon>Pseudomonadati</taxon>
        <taxon>Acidobacteriota</taxon>
        <taxon>Terriglobia</taxon>
        <taxon>Terriglobales</taxon>
        <taxon>Acidobacteriaceae</taxon>
        <taxon>Chloracidobacterium</taxon>
    </lineage>
</organism>
<protein>
    <submittedName>
        <fullName evidence="2">DUF2281 domain-containing protein</fullName>
    </submittedName>
</protein>
<reference evidence="2 3" key="1">
    <citation type="submission" date="2021-03" db="EMBL/GenBank/DDBJ databases">
        <title>Genomic and phenotypic characterization of Chloracidobacterium isolates provides evidence for multiple species.</title>
        <authorList>
            <person name="Saini M.K."/>
            <person name="Costas A.M.G."/>
            <person name="Tank M."/>
            <person name="Bryant D.A."/>
        </authorList>
    </citation>
    <scope>NUCLEOTIDE SEQUENCE [LARGE SCALE GENOMIC DNA]</scope>
    <source>
        <strain evidence="2 3">BV2-C</strain>
    </source>
</reference>
<gene>
    <name evidence="2" type="ORF">J8C06_14015</name>
</gene>
<evidence type="ECO:0000313" key="2">
    <source>
        <dbReference type="EMBL" id="QUW04154.1"/>
    </source>
</evidence>
<dbReference type="EMBL" id="CP072649">
    <property type="protein sequence ID" value="QUW04154.1"/>
    <property type="molecule type" value="Genomic_DNA"/>
</dbReference>
<evidence type="ECO:0000313" key="3">
    <source>
        <dbReference type="Proteomes" id="UP000676506"/>
    </source>
</evidence>
<evidence type="ECO:0000259" key="1">
    <source>
        <dbReference type="Pfam" id="PF10047"/>
    </source>
</evidence>